<accession>C4YPU5</accession>
<evidence type="ECO:0000256" key="1">
    <source>
        <dbReference type="SAM" id="MobiDB-lite"/>
    </source>
</evidence>
<reference evidence="3 4" key="1">
    <citation type="journal article" date="2009" name="Nature">
        <title>Evolution of pathogenicity and sexual reproduction in eight Candida genomes.</title>
        <authorList>
            <person name="Butler G."/>
            <person name="Rasmussen M.D."/>
            <person name="Lin M.F."/>
            <person name="Santos M.A."/>
            <person name="Sakthikumar S."/>
            <person name="Munro C.A."/>
            <person name="Rheinbay E."/>
            <person name="Grabherr M."/>
            <person name="Forche A."/>
            <person name="Reedy J.L."/>
            <person name="Agrafioti I."/>
            <person name="Arnaud M.B."/>
            <person name="Bates S."/>
            <person name="Brown A.J."/>
            <person name="Brunke S."/>
            <person name="Costanzo M.C."/>
            <person name="Fitzpatrick D.A."/>
            <person name="de Groot P.W."/>
            <person name="Harris D."/>
            <person name="Hoyer L.L."/>
            <person name="Hube B."/>
            <person name="Klis F.M."/>
            <person name="Kodira C."/>
            <person name="Lennard N."/>
            <person name="Logue M.E."/>
            <person name="Martin R."/>
            <person name="Neiman A.M."/>
            <person name="Nikolaou E."/>
            <person name="Quail M.A."/>
            <person name="Quinn J."/>
            <person name="Santos M.C."/>
            <person name="Schmitzberger F.F."/>
            <person name="Sherlock G."/>
            <person name="Shah P."/>
            <person name="Silverstein K.A."/>
            <person name="Skrzypek M.S."/>
            <person name="Soll D."/>
            <person name="Staggs R."/>
            <person name="Stansfield I."/>
            <person name="Stumpf M.P."/>
            <person name="Sudbery P.E."/>
            <person name="Srikantha T."/>
            <person name="Zeng Q."/>
            <person name="Berman J."/>
            <person name="Berriman M."/>
            <person name="Heitman J."/>
            <person name="Gow N.A."/>
            <person name="Lorenz M.C."/>
            <person name="Birren B.W."/>
            <person name="Kellis M."/>
            <person name="Cuomo C.A."/>
        </authorList>
    </citation>
    <scope>NUCLEOTIDE SEQUENCE [LARGE SCALE GENOMIC DNA]</scope>
    <source>
        <strain evidence="3 4">WO-1</strain>
    </source>
</reference>
<dbReference type="GO" id="GO:1902600">
    <property type="term" value="P:proton transmembrane transport"/>
    <property type="evidence" value="ECO:0007669"/>
    <property type="project" value="TreeGrafter"/>
</dbReference>
<evidence type="ECO:0000256" key="2">
    <source>
        <dbReference type="SAM" id="Phobius"/>
    </source>
</evidence>
<name>C4YPU5_CANAW</name>
<dbReference type="InterPro" id="IPR018786">
    <property type="entry name" value="Mit_KHE1"/>
</dbReference>
<dbReference type="PANTHER" id="PTHR28062:SF1">
    <property type="entry name" value="TRANSMEMBRANE PROTEIN"/>
    <property type="match status" value="1"/>
</dbReference>
<dbReference type="HOGENOM" id="CLU_043838_0_0_1"/>
<organism evidence="3 4">
    <name type="scientific">Candida albicans (strain WO-1)</name>
    <name type="common">Yeast</name>
    <dbReference type="NCBI Taxonomy" id="294748"/>
    <lineage>
        <taxon>Eukaryota</taxon>
        <taxon>Fungi</taxon>
        <taxon>Dikarya</taxon>
        <taxon>Ascomycota</taxon>
        <taxon>Saccharomycotina</taxon>
        <taxon>Pichiomycetes</taxon>
        <taxon>Debaryomycetaceae</taxon>
        <taxon>Candida/Lodderomyces clade</taxon>
        <taxon>Candida</taxon>
    </lineage>
</organism>
<feature type="region of interest" description="Disordered" evidence="1">
    <location>
        <begin position="147"/>
        <end position="166"/>
    </location>
</feature>
<dbReference type="OMA" id="PFFYLAY"/>
<sequence length="369" mass="42037">MITTRSIQKYHSLYRPSIITCRRFQSSRSTTTTTTTATTPISQLPNKNSIYVISIPITTSKSYIYCNHRPSTLSPKQLANIPLIYKLENKLINLASKGWSKLTNSKQSVNQKVVSFIKKLLDTIPYEENCLKSFPTKATMIREINEESSHFTEGNKDQSGSDSSGQMPVHKIVQAQVDDLKISTDQLKPIPLYHPQFQNPSVILNQLYSFEEENKKKHKNQAILCAIGIPITLPFALVPILPNVPGFYLAYRLYCNIKALLGLQHLNYLLETKKGGDPEIANQSTVNDTLHITFKEIEGLNQLYLQHNNPNLLQDPIEDDEETVIINEDIINQIVEKFELTNLKEDLLKALKQETKRLNRDIKAEDQVE</sequence>
<dbReference type="EMBL" id="CM000310">
    <property type="protein sequence ID" value="EEQ44234.1"/>
    <property type="molecule type" value="Genomic_DNA"/>
</dbReference>
<dbReference type="AlphaFoldDB" id="C4YPU5"/>
<protein>
    <submittedName>
        <fullName evidence="3">Uncharacterized protein</fullName>
    </submittedName>
</protein>
<dbReference type="PANTHER" id="PTHR28062">
    <property type="entry name" value="K+-H+ EXCHANGE-LIKE PROTEIN"/>
    <property type="match status" value="1"/>
</dbReference>
<keyword evidence="2" id="KW-0812">Transmembrane</keyword>
<dbReference type="Proteomes" id="UP000001429">
    <property type="component" value="Chromosome 3"/>
</dbReference>
<gene>
    <name evidence="3" type="ORF">CAWG_02499</name>
</gene>
<evidence type="ECO:0000313" key="4">
    <source>
        <dbReference type="Proteomes" id="UP000001429"/>
    </source>
</evidence>
<dbReference type="VEuPathDB" id="FungiDB:CAWG_02499"/>
<keyword evidence="4" id="KW-1185">Reference proteome</keyword>
<keyword evidence="2" id="KW-1133">Transmembrane helix</keyword>
<proteinExistence type="predicted"/>
<feature type="transmembrane region" description="Helical" evidence="2">
    <location>
        <begin position="222"/>
        <end position="241"/>
    </location>
</feature>
<dbReference type="Pfam" id="PF10173">
    <property type="entry name" value="Mit_KHE1"/>
    <property type="match status" value="1"/>
</dbReference>
<dbReference type="PaxDb" id="5476-C4YPU5"/>
<dbReference type="GO" id="GO:0006813">
    <property type="term" value="P:potassium ion transport"/>
    <property type="evidence" value="ECO:0007669"/>
    <property type="project" value="TreeGrafter"/>
</dbReference>
<keyword evidence="2" id="KW-0472">Membrane</keyword>
<dbReference type="GO" id="GO:0005743">
    <property type="term" value="C:mitochondrial inner membrane"/>
    <property type="evidence" value="ECO:0007669"/>
    <property type="project" value="TreeGrafter"/>
</dbReference>
<evidence type="ECO:0000313" key="3">
    <source>
        <dbReference type="EMBL" id="EEQ44234.1"/>
    </source>
</evidence>
<feature type="compositionally biased region" description="Polar residues" evidence="1">
    <location>
        <begin position="157"/>
        <end position="166"/>
    </location>
</feature>
<feature type="compositionally biased region" description="Basic and acidic residues" evidence="1">
    <location>
        <begin position="147"/>
        <end position="156"/>
    </location>
</feature>
<dbReference type="OrthoDB" id="5562676at2759"/>